<keyword evidence="7" id="KW-1133">Transmembrane helix</keyword>
<evidence type="ECO:0000256" key="4">
    <source>
        <dbReference type="ARBA" id="ARBA00022833"/>
    </source>
</evidence>
<keyword evidence="2" id="KW-0479">Metal-binding</keyword>
<comment type="similarity">
    <text evidence="6">Belongs to the peptidase M48 family.</text>
</comment>
<dbReference type="InterPro" id="IPR001915">
    <property type="entry name" value="Peptidase_M48"/>
</dbReference>
<keyword evidence="4 6" id="KW-0862">Zinc</keyword>
<dbReference type="Pfam" id="PF01435">
    <property type="entry name" value="Peptidase_M48"/>
    <property type="match status" value="1"/>
</dbReference>
<evidence type="ECO:0000313" key="10">
    <source>
        <dbReference type="Proteomes" id="UP000732298"/>
    </source>
</evidence>
<feature type="domain" description="Peptidase M48" evidence="8">
    <location>
        <begin position="114"/>
        <end position="184"/>
    </location>
</feature>
<evidence type="ECO:0000313" key="9">
    <source>
        <dbReference type="EMBL" id="MBI4210286.1"/>
    </source>
</evidence>
<organism evidence="9 10">
    <name type="scientific">Candidatus Iainarchaeum sp</name>
    <dbReference type="NCBI Taxonomy" id="3101447"/>
    <lineage>
        <taxon>Archaea</taxon>
        <taxon>Candidatus Iainarchaeota</taxon>
        <taxon>Candidatus Iainarchaeia</taxon>
        <taxon>Candidatus Iainarchaeales</taxon>
        <taxon>Candidatus Iainarchaeaceae</taxon>
        <taxon>Candidatus Iainarchaeum</taxon>
    </lineage>
</organism>
<proteinExistence type="inferred from homology"/>
<keyword evidence="1 6" id="KW-0645">Protease</keyword>
<protein>
    <submittedName>
        <fullName evidence="9">M48 family metalloprotease</fullName>
    </submittedName>
</protein>
<dbReference type="EMBL" id="JACQPB010000025">
    <property type="protein sequence ID" value="MBI4210286.1"/>
    <property type="molecule type" value="Genomic_DNA"/>
</dbReference>
<dbReference type="GO" id="GO:0006508">
    <property type="term" value="P:proteolysis"/>
    <property type="evidence" value="ECO:0007669"/>
    <property type="project" value="UniProtKB-KW"/>
</dbReference>
<accession>A0A8T3YLV2</accession>
<evidence type="ECO:0000256" key="5">
    <source>
        <dbReference type="ARBA" id="ARBA00023049"/>
    </source>
</evidence>
<feature type="transmembrane region" description="Helical" evidence="7">
    <location>
        <begin position="20"/>
        <end position="39"/>
    </location>
</feature>
<evidence type="ECO:0000256" key="2">
    <source>
        <dbReference type="ARBA" id="ARBA00022723"/>
    </source>
</evidence>
<feature type="transmembrane region" description="Helical" evidence="7">
    <location>
        <begin position="51"/>
        <end position="69"/>
    </location>
</feature>
<name>A0A8T3YLV2_9ARCH</name>
<dbReference type="AlphaFoldDB" id="A0A8T3YLV2"/>
<comment type="cofactor">
    <cofactor evidence="6">
        <name>Zn(2+)</name>
        <dbReference type="ChEBI" id="CHEBI:29105"/>
    </cofactor>
    <text evidence="6">Binds 1 zinc ion per subunit.</text>
</comment>
<evidence type="ECO:0000256" key="6">
    <source>
        <dbReference type="RuleBase" id="RU003983"/>
    </source>
</evidence>
<feature type="transmembrane region" description="Helical" evidence="7">
    <location>
        <begin position="81"/>
        <end position="109"/>
    </location>
</feature>
<keyword evidence="5 6" id="KW-0482">Metalloprotease</keyword>
<reference evidence="9" key="1">
    <citation type="submission" date="2020-07" db="EMBL/GenBank/DDBJ databases">
        <title>Huge and variable diversity of episymbiotic CPR bacteria and DPANN archaea in groundwater ecosystems.</title>
        <authorList>
            <person name="He C.Y."/>
            <person name="Keren R."/>
            <person name="Whittaker M."/>
            <person name="Farag I.F."/>
            <person name="Doudna J."/>
            <person name="Cate J.H.D."/>
            <person name="Banfield J.F."/>
        </authorList>
    </citation>
    <scope>NUCLEOTIDE SEQUENCE</scope>
    <source>
        <strain evidence="9">NC_groundwater_1296_Ag_S-0.2um_52_80</strain>
    </source>
</reference>
<keyword evidence="7" id="KW-0812">Transmembrane</keyword>
<sequence>MVSEMACINNCVIAQGTPIAYLNYALIAAIALSAIALIFFHRKISMKWNLLLKAVLLTSIFSFLITLYISSGGHDGGVFNAAHTIILFLILVFFATSYIFTPFIAQIGLRRHVDKKIERMLSEEAAKLGIKAPGLYLFEDANKSAFVVSALRKTIFISTGMIENFGNDEIRIVLMHELLHLKSGFFSAKRFLHSIRAGFFGLLPVQLEELDTIEEMRLDNELMREGLDIKKIRSKL</sequence>
<evidence type="ECO:0000256" key="7">
    <source>
        <dbReference type="SAM" id="Phobius"/>
    </source>
</evidence>
<keyword evidence="3 6" id="KW-0378">Hydrolase</keyword>
<dbReference type="GO" id="GO:0046872">
    <property type="term" value="F:metal ion binding"/>
    <property type="evidence" value="ECO:0007669"/>
    <property type="project" value="UniProtKB-KW"/>
</dbReference>
<dbReference type="Proteomes" id="UP000732298">
    <property type="component" value="Unassembled WGS sequence"/>
</dbReference>
<keyword evidence="7" id="KW-0472">Membrane</keyword>
<evidence type="ECO:0000259" key="8">
    <source>
        <dbReference type="Pfam" id="PF01435"/>
    </source>
</evidence>
<evidence type="ECO:0000256" key="1">
    <source>
        <dbReference type="ARBA" id="ARBA00022670"/>
    </source>
</evidence>
<gene>
    <name evidence="9" type="ORF">HY544_02145</name>
</gene>
<comment type="caution">
    <text evidence="9">The sequence shown here is derived from an EMBL/GenBank/DDBJ whole genome shotgun (WGS) entry which is preliminary data.</text>
</comment>
<evidence type="ECO:0000256" key="3">
    <source>
        <dbReference type="ARBA" id="ARBA00022801"/>
    </source>
</evidence>
<dbReference type="Gene3D" id="3.30.2010.10">
    <property type="entry name" value="Metalloproteases ('zincins'), catalytic domain"/>
    <property type="match status" value="1"/>
</dbReference>
<dbReference type="GO" id="GO:0004222">
    <property type="term" value="F:metalloendopeptidase activity"/>
    <property type="evidence" value="ECO:0007669"/>
    <property type="project" value="InterPro"/>
</dbReference>